<accession>C7XXL0</accession>
<dbReference type="PANTHER" id="PTHR43844:SF1">
    <property type="entry name" value="METHIONINE SYNTHASE"/>
    <property type="match status" value="1"/>
</dbReference>
<evidence type="ECO:0000313" key="2">
    <source>
        <dbReference type="EMBL" id="EEU29761.1"/>
    </source>
</evidence>
<dbReference type="Gene3D" id="3.20.20.210">
    <property type="match status" value="1"/>
</dbReference>
<dbReference type="EMBL" id="GG698806">
    <property type="protein sequence ID" value="EEU29761.1"/>
    <property type="molecule type" value="Genomic_DNA"/>
</dbReference>
<dbReference type="InterPro" id="IPR002629">
    <property type="entry name" value="Met_Synth_C/arc"/>
</dbReference>
<dbReference type="InterPro" id="IPR038071">
    <property type="entry name" value="UROD/MetE-like_sf"/>
</dbReference>
<dbReference type="eggNOG" id="COG0620">
    <property type="taxonomic scope" value="Bacteria"/>
</dbReference>
<dbReference type="Proteomes" id="UP000003987">
    <property type="component" value="Unassembled WGS sequence"/>
</dbReference>
<dbReference type="RefSeq" id="WP_006917496.1">
    <property type="nucleotide sequence ID" value="NZ_GG698806.1"/>
</dbReference>
<dbReference type="GO" id="GO:0032259">
    <property type="term" value="P:methylation"/>
    <property type="evidence" value="ECO:0007669"/>
    <property type="project" value="UniProtKB-KW"/>
</dbReference>
<dbReference type="HOGENOM" id="CLU_058877_0_0_9"/>
<keyword evidence="3" id="KW-1185">Reference proteome</keyword>
<dbReference type="NCBIfam" id="NF005085">
    <property type="entry name" value="PRK06520.1"/>
    <property type="match status" value="1"/>
</dbReference>
<dbReference type="AlphaFoldDB" id="C7XXL0"/>
<dbReference type="SUPFAM" id="SSF51726">
    <property type="entry name" value="UROD/MetE-like"/>
    <property type="match status" value="1"/>
</dbReference>
<name>C7XXL0_9LACO</name>
<dbReference type="GO" id="GO:0009086">
    <property type="term" value="P:methionine biosynthetic process"/>
    <property type="evidence" value="ECO:0007669"/>
    <property type="project" value="InterPro"/>
</dbReference>
<dbReference type="STRING" id="575594.HMPREF0501_01555"/>
<sequence length="380" mass="43019">MTEFTTRTKSPFRYDIVGSFLRPEKLKNAREKFNNGEISQDELTEVENHAIIDLIKQEEAVGLKVVTDGEFRRSYWHLDFFWGLQGVKHVKLEHGYFFHDEETRNDSAQVVGKISGENHPFVEHFKFVRDHVTAGIQVKQTIPAPAQFLEELIRPENQASVKNAYASLDELDHDVAAAYHQVIEDLYAAGCRTLQLDDCTWGIAVNNFANLKKKDPNADTSQLKELQERFLKVNNAAIANLPDDLTINTHVCRGNYHSTWAAAGGYGPVADTLLAQENVHAFYLEYDSDRAGGFEPLAKVPEDKYVVLGLVTSKSGELEDRETIIKRIHEAAKFHPLDKLCLSPQCGFASTEEGNILTVEQQWNKIKFVKEIAAEVWNTK</sequence>
<organism evidence="2 3">
    <name type="scientific">Limosilactobacillus coleohominis 101-4-CHN</name>
    <dbReference type="NCBI Taxonomy" id="575594"/>
    <lineage>
        <taxon>Bacteria</taxon>
        <taxon>Bacillati</taxon>
        <taxon>Bacillota</taxon>
        <taxon>Bacilli</taxon>
        <taxon>Lactobacillales</taxon>
        <taxon>Lactobacillaceae</taxon>
        <taxon>Limosilactobacillus</taxon>
    </lineage>
</organism>
<reference evidence="2 3" key="1">
    <citation type="submission" date="2009-06" db="EMBL/GenBank/DDBJ databases">
        <title>The Genome Sequence of Lactobacillus coleohominis strain 101-4-CHN.</title>
        <authorList>
            <consortium name="The Broad Institute Genome Sequencing Platform"/>
            <person name="Ward D."/>
            <person name="Young S.K."/>
            <person name="Zeng Q."/>
            <person name="Koehrsen M."/>
            <person name="Alvarado L."/>
            <person name="Berlin A."/>
            <person name="Borenstein D."/>
            <person name="Chen Z."/>
            <person name="Engels R."/>
            <person name="Freedman E."/>
            <person name="Gellesch M."/>
            <person name="Goldberg J."/>
            <person name="Griggs A."/>
            <person name="Gujja S."/>
            <person name="Heiman D."/>
            <person name="Hepburn T."/>
            <person name="Howarth C."/>
            <person name="Jen D."/>
            <person name="Larson L."/>
            <person name="Lewis B."/>
            <person name="Mehta T."/>
            <person name="Park D."/>
            <person name="Pearson M."/>
            <person name="Roberts A."/>
            <person name="Saif S."/>
            <person name="Shea T."/>
            <person name="Shenoy N."/>
            <person name="Sisk P."/>
            <person name="Stolte C."/>
            <person name="Sykes S."/>
            <person name="Walk T."/>
            <person name="White J."/>
            <person name="Yandava C."/>
            <person name="Liu Y."/>
            <person name="Xu Q."/>
            <person name="Lander E."/>
            <person name="Nusbaum C."/>
            <person name="Galagan J."/>
            <person name="Birren B."/>
        </authorList>
    </citation>
    <scope>NUCLEOTIDE SEQUENCE [LARGE SCALE GENOMIC DNA]</scope>
    <source>
        <strain evidence="2 3">101-4-CHN</strain>
    </source>
</reference>
<dbReference type="GO" id="GO:0008270">
    <property type="term" value="F:zinc ion binding"/>
    <property type="evidence" value="ECO:0007669"/>
    <property type="project" value="InterPro"/>
</dbReference>
<dbReference type="Pfam" id="PF01717">
    <property type="entry name" value="Meth_synt_2"/>
    <property type="match status" value="1"/>
</dbReference>
<gene>
    <name evidence="2" type="ORF">HMPREF0501_01555</name>
</gene>
<dbReference type="PANTHER" id="PTHR43844">
    <property type="entry name" value="METHIONINE SYNTHASE"/>
    <property type="match status" value="1"/>
</dbReference>
<feature type="domain" description="Cobalamin-independent methionine synthase MetE C-terminal/archaeal" evidence="1">
    <location>
        <begin position="17"/>
        <end position="352"/>
    </location>
</feature>
<evidence type="ECO:0000259" key="1">
    <source>
        <dbReference type="Pfam" id="PF01717"/>
    </source>
</evidence>
<proteinExistence type="predicted"/>
<keyword evidence="2" id="KW-0808">Transferase</keyword>
<dbReference type="GO" id="GO:0003871">
    <property type="term" value="F:5-methyltetrahydropteroyltriglutamate-homocysteine S-methyltransferase activity"/>
    <property type="evidence" value="ECO:0007669"/>
    <property type="project" value="UniProtKB-EC"/>
</dbReference>
<dbReference type="EC" id="2.1.1.14" evidence="2"/>
<protein>
    <submittedName>
        <fullName evidence="2">Methionine synthase, vitamin-B12 independent</fullName>
        <ecNumber evidence="2">2.1.1.14</ecNumber>
    </submittedName>
</protein>
<keyword evidence="2" id="KW-0489">Methyltransferase</keyword>
<evidence type="ECO:0000313" key="3">
    <source>
        <dbReference type="Proteomes" id="UP000003987"/>
    </source>
</evidence>
<dbReference type="OrthoDB" id="6430685at2"/>
<dbReference type="CDD" id="cd03311">
    <property type="entry name" value="CIMS_C_terminal_like"/>
    <property type="match status" value="1"/>
</dbReference>